<proteinExistence type="predicted"/>
<gene>
    <name evidence="1" type="ORF">J2S74_004198</name>
</gene>
<reference evidence="1 2" key="1">
    <citation type="submission" date="2023-07" db="EMBL/GenBank/DDBJ databases">
        <title>Genomic Encyclopedia of Type Strains, Phase IV (KMG-IV): sequencing the most valuable type-strain genomes for metagenomic binning, comparative biology and taxonomic classification.</title>
        <authorList>
            <person name="Goeker M."/>
        </authorList>
    </citation>
    <scope>NUCLEOTIDE SEQUENCE [LARGE SCALE GENOMIC DNA]</scope>
    <source>
        <strain evidence="1 2">DSM 9768</strain>
    </source>
</reference>
<protein>
    <submittedName>
        <fullName evidence="1">Uncharacterized protein</fullName>
    </submittedName>
</protein>
<sequence length="34" mass="3502">MPADQDGNITPLPTGRGLLLGVIGVSEAKINIKI</sequence>
<organism evidence="1 2">
    <name type="scientific">Evansella vedderi</name>
    <dbReference type="NCBI Taxonomy" id="38282"/>
    <lineage>
        <taxon>Bacteria</taxon>
        <taxon>Bacillati</taxon>
        <taxon>Bacillota</taxon>
        <taxon>Bacilli</taxon>
        <taxon>Bacillales</taxon>
        <taxon>Bacillaceae</taxon>
        <taxon>Evansella</taxon>
    </lineage>
</organism>
<name>A0ABT9ZZW4_9BACI</name>
<comment type="caution">
    <text evidence="1">The sequence shown here is derived from an EMBL/GenBank/DDBJ whole genome shotgun (WGS) entry which is preliminary data.</text>
</comment>
<dbReference type="EMBL" id="JAUSUG010000019">
    <property type="protein sequence ID" value="MDQ0256776.1"/>
    <property type="molecule type" value="Genomic_DNA"/>
</dbReference>
<evidence type="ECO:0000313" key="1">
    <source>
        <dbReference type="EMBL" id="MDQ0256776.1"/>
    </source>
</evidence>
<dbReference type="Proteomes" id="UP001230005">
    <property type="component" value="Unassembled WGS sequence"/>
</dbReference>
<accession>A0ABT9ZZW4</accession>
<evidence type="ECO:0000313" key="2">
    <source>
        <dbReference type="Proteomes" id="UP001230005"/>
    </source>
</evidence>
<keyword evidence="2" id="KW-1185">Reference proteome</keyword>